<evidence type="ECO:0000313" key="11">
    <source>
        <dbReference type="EMBL" id="OOQ98753.1"/>
    </source>
</evidence>
<evidence type="ECO:0000256" key="6">
    <source>
        <dbReference type="ARBA" id="ARBA00022729"/>
    </source>
</evidence>
<keyword evidence="7" id="KW-0378">Hydrolase</keyword>
<keyword evidence="6" id="KW-0732">Signal</keyword>
<dbReference type="PANTHER" id="PTHR13062">
    <property type="entry name" value="COLLAGENASE"/>
    <property type="match status" value="1"/>
</dbReference>
<reference evidence="11 12" key="1">
    <citation type="submission" date="2017-01" db="EMBL/GenBank/DDBJ databases">
        <title>Bacillus cereus isolates.</title>
        <authorList>
            <person name="Beno S.M."/>
        </authorList>
    </citation>
    <scope>NUCLEOTIDE SEQUENCE [LARGE SCALE GENOMIC DNA]</scope>
    <source>
        <strain evidence="11 12">FSL W7-1108</strain>
    </source>
</reference>
<sequence>GTFFTYERTPQQSSYTLEELFRHEFTHYLQARYEVPGSWGQGELYQNERMTWFDEGNAEFFAGSTRTNNVVPRKSVIRGLSSNPAERYTAERTLFSKYGSWDFYNYSFALQSYLYTHQFETF</sequence>
<keyword evidence="9" id="KW-0482">Metalloprotease</keyword>
<dbReference type="GO" id="GO:0005576">
    <property type="term" value="C:extracellular region"/>
    <property type="evidence" value="ECO:0007669"/>
    <property type="project" value="UniProtKB-SubCell"/>
</dbReference>
<gene>
    <name evidence="11" type="ORF">BW900_31705</name>
</gene>
<evidence type="ECO:0000256" key="3">
    <source>
        <dbReference type="ARBA" id="ARBA00022525"/>
    </source>
</evidence>
<proteinExistence type="predicted"/>
<evidence type="ECO:0000256" key="1">
    <source>
        <dbReference type="ARBA" id="ARBA00001947"/>
    </source>
</evidence>
<evidence type="ECO:0000256" key="9">
    <source>
        <dbReference type="ARBA" id="ARBA00023049"/>
    </source>
</evidence>
<dbReference type="PANTHER" id="PTHR13062:SF9">
    <property type="entry name" value="MICROBIAL COLLAGENASE"/>
    <property type="match status" value="1"/>
</dbReference>
<evidence type="ECO:0000256" key="5">
    <source>
        <dbReference type="ARBA" id="ARBA00022723"/>
    </source>
</evidence>
<evidence type="ECO:0000256" key="10">
    <source>
        <dbReference type="PIRSR" id="PIRSR602169-1"/>
    </source>
</evidence>
<protein>
    <recommendedName>
        <fullName evidence="13">Collagenase</fullName>
    </recommendedName>
</protein>
<dbReference type="RefSeq" id="WP_207554107.1">
    <property type="nucleotide sequence ID" value="NZ_MUAI01000168.1"/>
</dbReference>
<evidence type="ECO:0000313" key="12">
    <source>
        <dbReference type="Proteomes" id="UP000190696"/>
    </source>
</evidence>
<keyword evidence="8" id="KW-0862">Zinc</keyword>
<feature type="non-terminal residue" evidence="11">
    <location>
        <position position="122"/>
    </location>
</feature>
<evidence type="ECO:0000256" key="2">
    <source>
        <dbReference type="ARBA" id="ARBA00004613"/>
    </source>
</evidence>
<dbReference type="PRINTS" id="PR00931">
    <property type="entry name" value="MICOLLPTASE"/>
</dbReference>
<dbReference type="AlphaFoldDB" id="A0A1S9SLZ3"/>
<feature type="active site" evidence="10">
    <location>
        <position position="24"/>
    </location>
</feature>
<organism evidence="11 12">
    <name type="scientific">Bacillus mycoides</name>
    <dbReference type="NCBI Taxonomy" id="1405"/>
    <lineage>
        <taxon>Bacteria</taxon>
        <taxon>Bacillati</taxon>
        <taxon>Bacillota</taxon>
        <taxon>Bacilli</taxon>
        <taxon>Bacillales</taxon>
        <taxon>Bacillaceae</taxon>
        <taxon>Bacillus</taxon>
        <taxon>Bacillus cereus group</taxon>
    </lineage>
</organism>
<dbReference type="Pfam" id="PF01752">
    <property type="entry name" value="Peptidase_M9"/>
    <property type="match status" value="1"/>
</dbReference>
<comment type="caution">
    <text evidence="11">The sequence shown here is derived from an EMBL/GenBank/DDBJ whole genome shotgun (WGS) entry which is preliminary data.</text>
</comment>
<dbReference type="InterPro" id="IPR002169">
    <property type="entry name" value="Peptidase_M9A/M9B"/>
</dbReference>
<dbReference type="Gene3D" id="1.10.390.20">
    <property type="match status" value="1"/>
</dbReference>
<evidence type="ECO:0000256" key="7">
    <source>
        <dbReference type="ARBA" id="ARBA00022801"/>
    </source>
</evidence>
<dbReference type="Gene3D" id="3.40.30.160">
    <property type="entry name" value="Collagenase ColT, N-terminal domain"/>
    <property type="match status" value="1"/>
</dbReference>
<dbReference type="EMBL" id="MUAI01000168">
    <property type="protein sequence ID" value="OOQ98753.1"/>
    <property type="molecule type" value="Genomic_DNA"/>
</dbReference>
<accession>A0A1S9SLZ3</accession>
<feature type="non-terminal residue" evidence="11">
    <location>
        <position position="1"/>
    </location>
</feature>
<name>A0A1S9SLZ3_BACMY</name>
<dbReference type="GO" id="GO:0008270">
    <property type="term" value="F:zinc ion binding"/>
    <property type="evidence" value="ECO:0007669"/>
    <property type="project" value="InterPro"/>
</dbReference>
<dbReference type="Proteomes" id="UP000190696">
    <property type="component" value="Unassembled WGS sequence"/>
</dbReference>
<evidence type="ECO:0000256" key="8">
    <source>
        <dbReference type="ARBA" id="ARBA00022833"/>
    </source>
</evidence>
<evidence type="ECO:0000256" key="4">
    <source>
        <dbReference type="ARBA" id="ARBA00022670"/>
    </source>
</evidence>
<keyword evidence="5" id="KW-0479">Metal-binding</keyword>
<keyword evidence="4" id="KW-0645">Protease</keyword>
<evidence type="ECO:0008006" key="13">
    <source>
        <dbReference type="Google" id="ProtNLM"/>
    </source>
</evidence>
<keyword evidence="3" id="KW-0964">Secreted</keyword>
<dbReference type="GO" id="GO:0004222">
    <property type="term" value="F:metalloendopeptidase activity"/>
    <property type="evidence" value="ECO:0007669"/>
    <property type="project" value="InterPro"/>
</dbReference>
<dbReference type="GO" id="GO:0006508">
    <property type="term" value="P:proteolysis"/>
    <property type="evidence" value="ECO:0007669"/>
    <property type="project" value="UniProtKB-KW"/>
</dbReference>
<comment type="cofactor">
    <cofactor evidence="1">
        <name>Zn(2+)</name>
        <dbReference type="ChEBI" id="CHEBI:29105"/>
    </cofactor>
</comment>
<comment type="subcellular location">
    <subcellularLocation>
        <location evidence="2">Secreted</location>
    </subcellularLocation>
</comment>